<proteinExistence type="predicted"/>
<keyword evidence="1" id="KW-0472">Membrane</keyword>
<keyword evidence="1" id="KW-0812">Transmembrane</keyword>
<keyword evidence="1" id="KW-1133">Transmembrane helix</keyword>
<name>A0A7S2SNP6_9STRA</name>
<feature type="transmembrane region" description="Helical" evidence="1">
    <location>
        <begin position="133"/>
        <end position="158"/>
    </location>
</feature>
<accession>A0A7S2SNP6</accession>
<gene>
    <name evidence="2" type="ORF">QSP1433_LOCUS16205</name>
</gene>
<dbReference type="AlphaFoldDB" id="A0A7S2SNP6"/>
<protein>
    <submittedName>
        <fullName evidence="2">Uncharacterized protein</fullName>
    </submittedName>
</protein>
<dbReference type="EMBL" id="HBHK01025822">
    <property type="protein sequence ID" value="CAD9705348.1"/>
    <property type="molecule type" value="Transcribed_RNA"/>
</dbReference>
<reference evidence="2" key="1">
    <citation type="submission" date="2021-01" db="EMBL/GenBank/DDBJ databases">
        <authorList>
            <person name="Corre E."/>
            <person name="Pelletier E."/>
            <person name="Niang G."/>
            <person name="Scheremetjew M."/>
            <person name="Finn R."/>
            <person name="Kale V."/>
            <person name="Holt S."/>
            <person name="Cochrane G."/>
            <person name="Meng A."/>
            <person name="Brown T."/>
            <person name="Cohen L."/>
        </authorList>
    </citation>
    <scope>NUCLEOTIDE SEQUENCE</scope>
    <source>
        <strain evidence="2">NY070348D</strain>
    </source>
</reference>
<evidence type="ECO:0000256" key="1">
    <source>
        <dbReference type="SAM" id="Phobius"/>
    </source>
</evidence>
<sequence length="193" mass="21649">MGRVVGMRNRVKSRAEWDEREADAALIALETLSIHEKKRQVGGNDGIEAPSYEDVDLPSSSILNTDNSLTSVDRKWRNLGFQMRRGTGRSQATPDAKTLLEECRPKDKEYWNVGDDGVVTTEEFYQTHETGSICVRIFGSLVFLWNAVFICMLTVYVFQQASNPFSLENIFETVLDFFKVGGSHLLAFGVGEG</sequence>
<organism evidence="2">
    <name type="scientific">Mucochytrium quahogii</name>
    <dbReference type="NCBI Taxonomy" id="96639"/>
    <lineage>
        <taxon>Eukaryota</taxon>
        <taxon>Sar</taxon>
        <taxon>Stramenopiles</taxon>
        <taxon>Bigyra</taxon>
        <taxon>Labyrinthulomycetes</taxon>
        <taxon>Thraustochytrida</taxon>
        <taxon>Thraustochytriidae</taxon>
        <taxon>Mucochytrium</taxon>
    </lineage>
</organism>
<evidence type="ECO:0000313" key="2">
    <source>
        <dbReference type="EMBL" id="CAD9705348.1"/>
    </source>
</evidence>